<evidence type="ECO:0000313" key="2">
    <source>
        <dbReference type="Proteomes" id="UP000798662"/>
    </source>
</evidence>
<evidence type="ECO:0000313" key="1">
    <source>
        <dbReference type="EMBL" id="KAK1865665.1"/>
    </source>
</evidence>
<organism evidence="1 2">
    <name type="scientific">Pyropia yezoensis</name>
    <name type="common">Susabi-nori</name>
    <name type="synonym">Porphyra yezoensis</name>
    <dbReference type="NCBI Taxonomy" id="2788"/>
    <lineage>
        <taxon>Eukaryota</taxon>
        <taxon>Rhodophyta</taxon>
        <taxon>Bangiophyceae</taxon>
        <taxon>Bangiales</taxon>
        <taxon>Bangiaceae</taxon>
        <taxon>Pyropia</taxon>
    </lineage>
</organism>
<name>A0ACC3C620_PYRYE</name>
<gene>
    <name evidence="1" type="ORF">I4F81_008194</name>
</gene>
<proteinExistence type="predicted"/>
<sequence>MSAALARLCRLARGTGFPPGGTPAALFATRGGGPPRRLAAAAGGGAPGPPPVGVTETAASAAAAATRTPPARPVGDGGGRGDGASPPQGPGAEPPGRARPGPPPPPPPTAAPADADTKAAAPRETAASAAAAGDGEAILGSRLNAAARYVYLRTLPLAAQRELAGDEVALTDAITVEAASICSRHAFRATDERASAHLHAAALAIATHHVLLPRLGGDEWRVAAIIRAAFGAPADASGAPAGGTESDTPPAPPPPPPFTSIAYWLMRARLTFAASPLGAVRGMTARAAADWGAAFATDRADGPAGTHAHVLRVRSCLYQAVCAAEGVPSLTRVFCALDEALFAPVRDAGRGVTFALDQTLADGADACVFRFGSAPDTK</sequence>
<comment type="caution">
    <text evidence="1">The sequence shown here is derived from an EMBL/GenBank/DDBJ whole genome shotgun (WGS) entry which is preliminary data.</text>
</comment>
<accession>A0ACC3C620</accession>
<dbReference type="EMBL" id="CM020619">
    <property type="protein sequence ID" value="KAK1865665.1"/>
    <property type="molecule type" value="Genomic_DNA"/>
</dbReference>
<reference evidence="1" key="1">
    <citation type="submission" date="2019-11" db="EMBL/GenBank/DDBJ databases">
        <title>Nori genome reveals adaptations in red seaweeds to the harsh intertidal environment.</title>
        <authorList>
            <person name="Wang D."/>
            <person name="Mao Y."/>
        </authorList>
    </citation>
    <scope>NUCLEOTIDE SEQUENCE</scope>
    <source>
        <tissue evidence="1">Gametophyte</tissue>
    </source>
</reference>
<dbReference type="Proteomes" id="UP000798662">
    <property type="component" value="Chromosome 2"/>
</dbReference>
<protein>
    <submittedName>
        <fullName evidence="1">Uncharacterized protein</fullName>
    </submittedName>
</protein>
<keyword evidence="2" id="KW-1185">Reference proteome</keyword>